<dbReference type="Pfam" id="PF00480">
    <property type="entry name" value="ROK"/>
    <property type="match status" value="1"/>
</dbReference>
<dbReference type="InterPro" id="IPR043129">
    <property type="entry name" value="ATPase_NBD"/>
</dbReference>
<dbReference type="Proteomes" id="UP000424468">
    <property type="component" value="Chromosome"/>
</dbReference>
<keyword evidence="2" id="KW-0808">Transferase</keyword>
<keyword evidence="2" id="KW-0418">Kinase</keyword>
<sequence>MKLILSIEVGNKLSKVALINQYGELQLNFIVEHDLKIGLIENLHNKIIKDIKKVGYDINDIYEKIGIAIPGFVDHSKGVVKYAGILNLNNFPLKEKAEELFKKEVLVLNDANAAALGEFWIGSAKRFDSIIFYTINDGVGGALILDGKLIAGSRGFAGEFGHGSGLFAKNSQHKCVCGANGCIEKLCSSTSIINFFKEFLSKDEPSLKKHFHDEDDIKLIDIYNVYKKNIGSEKIIEFLTIILDPLIRHISLMINALDPEAIIFSGEITELKDLLIKIIQNNLKKYVVLKFYDGTPIKIAELENDAILIGSAYYVLNDWKIT</sequence>
<dbReference type="AlphaFoldDB" id="A0A6I6C514"/>
<dbReference type="OrthoDB" id="9810372at2"/>
<dbReference type="SUPFAM" id="SSF53067">
    <property type="entry name" value="Actin-like ATPase domain"/>
    <property type="match status" value="1"/>
</dbReference>
<dbReference type="EMBL" id="CP046276">
    <property type="protein sequence ID" value="QGS51927.1"/>
    <property type="molecule type" value="Genomic_DNA"/>
</dbReference>
<dbReference type="GO" id="GO:0016301">
    <property type="term" value="F:kinase activity"/>
    <property type="evidence" value="ECO:0007669"/>
    <property type="project" value="UniProtKB-KW"/>
</dbReference>
<dbReference type="Gene3D" id="3.30.420.40">
    <property type="match status" value="2"/>
</dbReference>
<dbReference type="KEGG" id="stab:STABA_v1c05640"/>
<proteinExistence type="inferred from homology"/>
<dbReference type="PANTHER" id="PTHR18964:SF149">
    <property type="entry name" value="BIFUNCTIONAL UDP-N-ACETYLGLUCOSAMINE 2-EPIMERASE_N-ACETYLMANNOSAMINE KINASE"/>
    <property type="match status" value="1"/>
</dbReference>
<dbReference type="InterPro" id="IPR000600">
    <property type="entry name" value="ROK"/>
</dbReference>
<comment type="similarity">
    <text evidence="1">Belongs to the ROK (NagC/XylR) family.</text>
</comment>
<evidence type="ECO:0000313" key="2">
    <source>
        <dbReference type="EMBL" id="QGS51927.1"/>
    </source>
</evidence>
<dbReference type="RefSeq" id="WP_156006376.1">
    <property type="nucleotide sequence ID" value="NZ_CP046276.1"/>
</dbReference>
<evidence type="ECO:0000313" key="3">
    <source>
        <dbReference type="Proteomes" id="UP000424468"/>
    </source>
</evidence>
<name>A0A6I6C514_9MOLU</name>
<keyword evidence="3" id="KW-1185">Reference proteome</keyword>
<dbReference type="PROSITE" id="PS01125">
    <property type="entry name" value="ROK"/>
    <property type="match status" value="1"/>
</dbReference>
<evidence type="ECO:0000256" key="1">
    <source>
        <dbReference type="ARBA" id="ARBA00006479"/>
    </source>
</evidence>
<dbReference type="InterPro" id="IPR049874">
    <property type="entry name" value="ROK_cs"/>
</dbReference>
<accession>A0A6I6C514</accession>
<dbReference type="PANTHER" id="PTHR18964">
    <property type="entry name" value="ROK (REPRESSOR, ORF, KINASE) FAMILY"/>
    <property type="match status" value="1"/>
</dbReference>
<gene>
    <name evidence="2" type="primary">glk</name>
    <name evidence="2" type="ORF">STABA_v1c05640</name>
</gene>
<reference evidence="2 3" key="1">
    <citation type="submission" date="2019-11" db="EMBL/GenBank/DDBJ databases">
        <title>Complete genome sequence of Spiroplasma tabanidicola TAUS-1 (DSM 22603).</title>
        <authorList>
            <person name="Huang C.-T."/>
            <person name="Lin Y.-C."/>
            <person name="Kuo C.-H."/>
        </authorList>
    </citation>
    <scope>NUCLEOTIDE SEQUENCE [LARGE SCALE GENOMIC DNA]</scope>
    <source>
        <strain evidence="2 3">TAUS-1</strain>
    </source>
</reference>
<organism evidence="2 3">
    <name type="scientific">Spiroplasma tabanidicola</name>
    <dbReference type="NCBI Taxonomy" id="324079"/>
    <lineage>
        <taxon>Bacteria</taxon>
        <taxon>Bacillati</taxon>
        <taxon>Mycoplasmatota</taxon>
        <taxon>Mollicutes</taxon>
        <taxon>Entomoplasmatales</taxon>
        <taxon>Spiroplasmataceae</taxon>
        <taxon>Spiroplasma</taxon>
    </lineage>
</organism>
<protein>
    <submittedName>
        <fullName evidence="2">Glucokinase</fullName>
    </submittedName>
</protein>